<dbReference type="PRINTS" id="PR00681">
    <property type="entry name" value="RIBOSOMALS1"/>
</dbReference>
<evidence type="ECO:0000259" key="5">
    <source>
        <dbReference type="PROSITE" id="PS50126"/>
    </source>
</evidence>
<dbReference type="GO" id="GO:0003729">
    <property type="term" value="F:mRNA binding"/>
    <property type="evidence" value="ECO:0007669"/>
    <property type="project" value="TreeGrafter"/>
</dbReference>
<dbReference type="GO" id="GO:0006412">
    <property type="term" value="P:translation"/>
    <property type="evidence" value="ECO:0007669"/>
    <property type="project" value="TreeGrafter"/>
</dbReference>
<feature type="domain" description="S1 motif" evidence="5">
    <location>
        <begin position="125"/>
        <end position="203"/>
    </location>
</feature>
<dbReference type="Gene3D" id="2.40.50.140">
    <property type="entry name" value="Nucleic acid-binding proteins"/>
    <property type="match status" value="4"/>
</dbReference>
<name>A0A1G2KRV4_9BACT</name>
<feature type="region of interest" description="Disordered" evidence="4">
    <location>
        <begin position="368"/>
        <end position="433"/>
    </location>
</feature>
<feature type="domain" description="S1 motif" evidence="5">
    <location>
        <begin position="304"/>
        <end position="371"/>
    </location>
</feature>
<dbReference type="EMBL" id="MHQK01000007">
    <property type="protein sequence ID" value="OHA02177.1"/>
    <property type="molecule type" value="Genomic_DNA"/>
</dbReference>
<feature type="compositionally biased region" description="Low complexity" evidence="4">
    <location>
        <begin position="397"/>
        <end position="406"/>
    </location>
</feature>
<proteinExistence type="inferred from homology"/>
<comment type="similarity">
    <text evidence="1">Belongs to the bacterial ribosomal protein bS1 family.</text>
</comment>
<dbReference type="InterPro" id="IPR003029">
    <property type="entry name" value="S1_domain"/>
</dbReference>
<dbReference type="GO" id="GO:0005840">
    <property type="term" value="C:ribosome"/>
    <property type="evidence" value="ECO:0007669"/>
    <property type="project" value="UniProtKB-KW"/>
</dbReference>
<evidence type="ECO:0000256" key="1">
    <source>
        <dbReference type="ARBA" id="ARBA00006767"/>
    </source>
</evidence>
<dbReference type="GO" id="GO:0003735">
    <property type="term" value="F:structural constituent of ribosome"/>
    <property type="evidence" value="ECO:0007669"/>
    <property type="project" value="TreeGrafter"/>
</dbReference>
<dbReference type="SMART" id="SM00316">
    <property type="entry name" value="S1"/>
    <property type="match status" value="4"/>
</dbReference>
<evidence type="ECO:0000313" key="6">
    <source>
        <dbReference type="EMBL" id="OHA02177.1"/>
    </source>
</evidence>
<dbReference type="InterPro" id="IPR035104">
    <property type="entry name" value="Ribosomal_protein_S1-like"/>
</dbReference>
<protein>
    <recommendedName>
        <fullName evidence="5">S1 motif domain-containing protein</fullName>
    </recommendedName>
</protein>
<sequence>MDELDSATETKLGVVMEKPKHPMEQLLKSRGEFLNVPKVGEIVEGTAIEKRGAKLFIDLGNRGVGIVYGLEYYEAQDLIRNIEVGDRVTAKVIELDNDEGYIELSLREAGREKKWRDLKEKTQLGTTLNIVVKDANRGGLILEHEGVRGFLPVSQLSMKHYPRVENGDKERIFAELQKFIGQELKVKILDANPYEEKLIFSERGGDSDEIREKLAKYNVGDTVEGEITGVVSFGAFMKFGEGLEGLIHISEIDWQLIEDPKAVLKVGEKKKAKIIDIEGDKISLSLKALRADPWIAAAEKHGKNSIVKGKVTKFNPFGAFVQIEEAVQGLAHISEFGGEAKMKESLELNKSYDFRVVSMDPKEHRLSLSLNLEPPAEAEETKADEPAPEEIKEVAAETPSTDTTSPTPEPKEVPETSTETAAETVAETETATS</sequence>
<gene>
    <name evidence="6" type="ORF">A3C12_01195</name>
</gene>
<keyword evidence="2" id="KW-0689">Ribosomal protein</keyword>
<evidence type="ECO:0000256" key="3">
    <source>
        <dbReference type="ARBA" id="ARBA00023274"/>
    </source>
</evidence>
<dbReference type="PANTHER" id="PTHR10724:SF7">
    <property type="entry name" value="SMALL RIBOSOMAL SUBUNIT PROTEIN BS1C"/>
    <property type="match status" value="1"/>
</dbReference>
<evidence type="ECO:0000313" key="7">
    <source>
        <dbReference type="Proteomes" id="UP000178710"/>
    </source>
</evidence>
<dbReference type="AlphaFoldDB" id="A0A1G2KRV4"/>
<dbReference type="GO" id="GO:1990904">
    <property type="term" value="C:ribonucleoprotein complex"/>
    <property type="evidence" value="ECO:0007669"/>
    <property type="project" value="UniProtKB-KW"/>
</dbReference>
<evidence type="ECO:0000256" key="2">
    <source>
        <dbReference type="ARBA" id="ARBA00022980"/>
    </source>
</evidence>
<feature type="domain" description="S1 motif" evidence="5">
    <location>
        <begin position="220"/>
        <end position="287"/>
    </location>
</feature>
<dbReference type="Pfam" id="PF00575">
    <property type="entry name" value="S1"/>
    <property type="match status" value="4"/>
</dbReference>
<evidence type="ECO:0000256" key="4">
    <source>
        <dbReference type="SAM" id="MobiDB-lite"/>
    </source>
</evidence>
<dbReference type="InterPro" id="IPR012340">
    <property type="entry name" value="NA-bd_OB-fold"/>
</dbReference>
<dbReference type="PANTHER" id="PTHR10724">
    <property type="entry name" value="30S RIBOSOMAL PROTEIN S1"/>
    <property type="match status" value="1"/>
</dbReference>
<dbReference type="CDD" id="cd04465">
    <property type="entry name" value="S1_RPS1_repeat_ec2_hs2"/>
    <property type="match status" value="1"/>
</dbReference>
<reference evidence="6 7" key="1">
    <citation type="journal article" date="2016" name="Nat. Commun.">
        <title>Thousands of microbial genomes shed light on interconnected biogeochemical processes in an aquifer system.</title>
        <authorList>
            <person name="Anantharaman K."/>
            <person name="Brown C.T."/>
            <person name="Hug L.A."/>
            <person name="Sharon I."/>
            <person name="Castelle C.J."/>
            <person name="Probst A.J."/>
            <person name="Thomas B.C."/>
            <person name="Singh A."/>
            <person name="Wilkins M.J."/>
            <person name="Karaoz U."/>
            <person name="Brodie E.L."/>
            <person name="Williams K.H."/>
            <person name="Hubbard S.S."/>
            <person name="Banfield J.F."/>
        </authorList>
    </citation>
    <scope>NUCLEOTIDE SEQUENCE [LARGE SCALE GENOMIC DNA]</scope>
</reference>
<dbReference type="InterPro" id="IPR050437">
    <property type="entry name" value="Ribos_protein_bS1-like"/>
</dbReference>
<organism evidence="6 7">
    <name type="scientific">Candidatus Sungbacteria bacterium RIFCSPHIGHO2_02_FULL_49_20</name>
    <dbReference type="NCBI Taxonomy" id="1802272"/>
    <lineage>
        <taxon>Bacteria</taxon>
        <taxon>Candidatus Sungiibacteriota</taxon>
    </lineage>
</organism>
<accession>A0A1G2KRV4</accession>
<feature type="domain" description="S1 motif" evidence="5">
    <location>
        <begin position="40"/>
        <end position="107"/>
    </location>
</feature>
<dbReference type="Proteomes" id="UP000178710">
    <property type="component" value="Unassembled WGS sequence"/>
</dbReference>
<dbReference type="PROSITE" id="PS50126">
    <property type="entry name" value="S1"/>
    <property type="match status" value="4"/>
</dbReference>
<comment type="caution">
    <text evidence="6">The sequence shown here is derived from an EMBL/GenBank/DDBJ whole genome shotgun (WGS) entry which is preliminary data.</text>
</comment>
<keyword evidence="3" id="KW-0687">Ribonucleoprotein</keyword>
<feature type="compositionally biased region" description="Basic and acidic residues" evidence="4">
    <location>
        <begin position="379"/>
        <end position="395"/>
    </location>
</feature>
<feature type="compositionally biased region" description="Low complexity" evidence="4">
    <location>
        <begin position="415"/>
        <end position="433"/>
    </location>
</feature>
<dbReference type="SUPFAM" id="SSF50249">
    <property type="entry name" value="Nucleic acid-binding proteins"/>
    <property type="match status" value="4"/>
</dbReference>